<dbReference type="Gene3D" id="1.25.10.10">
    <property type="entry name" value="Leucine-rich Repeat Variant"/>
    <property type="match status" value="1"/>
</dbReference>
<dbReference type="GeneID" id="94843330"/>
<dbReference type="EMBL" id="MLAK01000946">
    <property type="protein sequence ID" value="OHT00642.1"/>
    <property type="molecule type" value="Genomic_DNA"/>
</dbReference>
<reference evidence="2" key="1">
    <citation type="submission" date="2016-10" db="EMBL/GenBank/DDBJ databases">
        <authorList>
            <person name="Benchimol M."/>
            <person name="Almeida L.G."/>
            <person name="Vasconcelos A.T."/>
            <person name="Perreira-Neves A."/>
            <person name="Rosa I.A."/>
            <person name="Tasca T."/>
            <person name="Bogo M.R."/>
            <person name="de Souza W."/>
        </authorList>
    </citation>
    <scope>NUCLEOTIDE SEQUENCE [LARGE SCALE GENOMIC DNA]</scope>
    <source>
        <strain evidence="2">K</strain>
    </source>
</reference>
<protein>
    <submittedName>
        <fullName evidence="2">Uncharacterized protein</fullName>
    </submittedName>
</protein>
<dbReference type="OrthoDB" id="29145at2759"/>
<accession>A0A1J4JPH1</accession>
<dbReference type="InterPro" id="IPR016024">
    <property type="entry name" value="ARM-type_fold"/>
</dbReference>
<organism evidence="2 3">
    <name type="scientific">Tritrichomonas foetus</name>
    <dbReference type="NCBI Taxonomy" id="1144522"/>
    <lineage>
        <taxon>Eukaryota</taxon>
        <taxon>Metamonada</taxon>
        <taxon>Parabasalia</taxon>
        <taxon>Tritrichomonadida</taxon>
        <taxon>Tritrichomonadidae</taxon>
        <taxon>Tritrichomonas</taxon>
    </lineage>
</organism>
<dbReference type="Proteomes" id="UP000179807">
    <property type="component" value="Unassembled WGS sequence"/>
</dbReference>
<feature type="region of interest" description="Disordered" evidence="1">
    <location>
        <begin position="1"/>
        <end position="25"/>
    </location>
</feature>
<gene>
    <name evidence="2" type="ORF">TRFO_32669</name>
</gene>
<dbReference type="VEuPathDB" id="TrichDB:TRFO_32669"/>
<sequence>MLEFPRLYASPAQSANDNNMDDEQGITNYKKQFAKEREIRSLSLRRENHHSSSSFRNSPNFKSLDKSLLSNELNDENEEAGSEPIQSADICKVLNSNDIAQISALLSQFHQALISDPNRFPEISNSGDLSESFNNCLSGGNLPEIVICQILNVISLLFPSCPEEIQIKYIDDGLSFALFETLSAENLQLVHSSINLIMSLSDSSGYARNSLICLGIHDTLIMIASAGATRDLLTDDGEITEISQRHEFVPDPLVDTACSAIHHIFMNPEAIDLDILASCVSPLLPLLNLQSLVAVNFIIETFAEITNKMPSLVSVLYECGLYPLTAQLLPVPGLTCSTLRLVGNLAVGQPLHVEELINAGVLDVLMMLITGSSTSQLSENTTNGFDFDLSNFNGEFIDDALWALSNIVESIGTIIIPRFSESFIMFVLGASQQLNYSVKKEAAFFIATLVAIADNAEAVKLIKTVEVSQAVAELLADMLACGSEAIILRCIDAIRKLLRCEGVAATNGAFASALIEEDAQGRLSDLVEGGSENVAPMARVLLEELNV</sequence>
<dbReference type="AlphaFoldDB" id="A0A1J4JPH1"/>
<proteinExistence type="predicted"/>
<evidence type="ECO:0000256" key="1">
    <source>
        <dbReference type="SAM" id="MobiDB-lite"/>
    </source>
</evidence>
<dbReference type="RefSeq" id="XP_068353778.1">
    <property type="nucleotide sequence ID" value="XM_068508626.1"/>
</dbReference>
<dbReference type="SUPFAM" id="SSF48371">
    <property type="entry name" value="ARM repeat"/>
    <property type="match status" value="1"/>
</dbReference>
<evidence type="ECO:0000313" key="2">
    <source>
        <dbReference type="EMBL" id="OHT00642.1"/>
    </source>
</evidence>
<dbReference type="InterPro" id="IPR011989">
    <property type="entry name" value="ARM-like"/>
</dbReference>
<keyword evidence="3" id="KW-1185">Reference proteome</keyword>
<comment type="caution">
    <text evidence="2">The sequence shown here is derived from an EMBL/GenBank/DDBJ whole genome shotgun (WGS) entry which is preliminary data.</text>
</comment>
<name>A0A1J4JPH1_9EUKA</name>
<evidence type="ECO:0000313" key="3">
    <source>
        <dbReference type="Proteomes" id="UP000179807"/>
    </source>
</evidence>